<keyword evidence="6 9" id="KW-0119">Carbohydrate metabolism</keyword>
<dbReference type="Gene3D" id="2.60.40.290">
    <property type="match status" value="1"/>
</dbReference>
<dbReference type="InterPro" id="IPR013320">
    <property type="entry name" value="ConA-like_dom_sf"/>
</dbReference>
<feature type="domain" description="CBM2" evidence="13">
    <location>
        <begin position="263"/>
        <end position="348"/>
    </location>
</feature>
<keyword evidence="12" id="KW-0732">Signal</keyword>
<dbReference type="PANTHER" id="PTHR46828">
    <property type="entry name" value="ENDO-1,4-BETA-XYLANASE A-RELATED"/>
    <property type="match status" value="1"/>
</dbReference>
<accession>A0ABX8D587</accession>
<evidence type="ECO:0000256" key="3">
    <source>
        <dbReference type="ARBA" id="ARBA00012590"/>
    </source>
</evidence>
<dbReference type="RefSeq" id="WP_213319963.1">
    <property type="nucleotide sequence ID" value="NZ_CP074405.1"/>
</dbReference>
<dbReference type="InterPro" id="IPR012291">
    <property type="entry name" value="CBM2_carb-bd_dom_sf"/>
</dbReference>
<feature type="compositionally biased region" description="Polar residues" evidence="11">
    <location>
        <begin position="223"/>
        <end position="235"/>
    </location>
</feature>
<dbReference type="SUPFAM" id="SSF49384">
    <property type="entry name" value="Carbohydrate-binding domain"/>
    <property type="match status" value="1"/>
</dbReference>
<name>A0ABX8D587_9CELL</name>
<keyword evidence="8 9" id="KW-0624">Polysaccharide degradation</keyword>
<evidence type="ECO:0000256" key="7">
    <source>
        <dbReference type="ARBA" id="ARBA00023295"/>
    </source>
</evidence>
<dbReference type="PROSITE" id="PS00777">
    <property type="entry name" value="GH11_2"/>
    <property type="match status" value="1"/>
</dbReference>
<evidence type="ECO:0000313" key="15">
    <source>
        <dbReference type="EMBL" id="QVI62617.1"/>
    </source>
</evidence>
<dbReference type="Pfam" id="PF00457">
    <property type="entry name" value="Glyco_hydro_11"/>
    <property type="match status" value="1"/>
</dbReference>
<dbReference type="InterPro" id="IPR006311">
    <property type="entry name" value="TAT_signal"/>
</dbReference>
<dbReference type="SMART" id="SM00637">
    <property type="entry name" value="CBD_II"/>
    <property type="match status" value="1"/>
</dbReference>
<evidence type="ECO:0000256" key="9">
    <source>
        <dbReference type="PROSITE-ProRule" id="PRU01097"/>
    </source>
</evidence>
<dbReference type="EC" id="3.2.1.8" evidence="3 9"/>
<dbReference type="InterPro" id="IPR033119">
    <property type="entry name" value="GH11_AS_2"/>
</dbReference>
<evidence type="ECO:0000256" key="1">
    <source>
        <dbReference type="ARBA" id="ARBA00000681"/>
    </source>
</evidence>
<feature type="domain" description="GH11" evidence="14">
    <location>
        <begin position="44"/>
        <end position="231"/>
    </location>
</feature>
<feature type="region of interest" description="Disordered" evidence="11">
    <location>
        <begin position="223"/>
        <end position="270"/>
    </location>
</feature>
<comment type="catalytic activity">
    <reaction evidence="1 9 10">
        <text>Endohydrolysis of (1-&gt;4)-beta-D-xylosidic linkages in xylans.</text>
        <dbReference type="EC" id="3.2.1.8"/>
    </reaction>
</comment>
<dbReference type="InterPro" id="IPR013319">
    <property type="entry name" value="GH11/12"/>
</dbReference>
<dbReference type="PROSITE" id="PS51173">
    <property type="entry name" value="CBM2"/>
    <property type="match status" value="1"/>
</dbReference>
<dbReference type="PRINTS" id="PR00911">
    <property type="entry name" value="GLHYDRLASE11"/>
</dbReference>
<evidence type="ECO:0000256" key="6">
    <source>
        <dbReference type="ARBA" id="ARBA00023277"/>
    </source>
</evidence>
<dbReference type="PROSITE" id="PS00776">
    <property type="entry name" value="GH11_1"/>
    <property type="match status" value="1"/>
</dbReference>
<dbReference type="SUPFAM" id="SSF49899">
    <property type="entry name" value="Concanavalin A-like lectins/glucanases"/>
    <property type="match status" value="1"/>
</dbReference>
<evidence type="ECO:0000256" key="11">
    <source>
        <dbReference type="SAM" id="MobiDB-lite"/>
    </source>
</evidence>
<evidence type="ECO:0000256" key="8">
    <source>
        <dbReference type="ARBA" id="ARBA00023326"/>
    </source>
</evidence>
<feature type="compositionally biased region" description="Gly residues" evidence="11">
    <location>
        <begin position="236"/>
        <end position="261"/>
    </location>
</feature>
<feature type="signal peptide" evidence="12">
    <location>
        <begin position="1"/>
        <end position="42"/>
    </location>
</feature>
<dbReference type="InterPro" id="IPR001137">
    <property type="entry name" value="Glyco_hydro_11"/>
</dbReference>
<keyword evidence="4 9" id="KW-0858">Xylan degradation</keyword>
<dbReference type="GO" id="GO:0016787">
    <property type="term" value="F:hydrolase activity"/>
    <property type="evidence" value="ECO:0007669"/>
    <property type="project" value="UniProtKB-KW"/>
</dbReference>
<evidence type="ECO:0000259" key="14">
    <source>
        <dbReference type="PROSITE" id="PS51761"/>
    </source>
</evidence>
<evidence type="ECO:0000256" key="4">
    <source>
        <dbReference type="ARBA" id="ARBA00022651"/>
    </source>
</evidence>
<reference evidence="15 16" key="1">
    <citation type="submission" date="2021-05" db="EMBL/GenBank/DDBJ databases">
        <title>Novel species in genus Cellulomonas.</title>
        <authorList>
            <person name="Zhang G."/>
        </authorList>
    </citation>
    <scope>NUCLEOTIDE SEQUENCE [LARGE SCALE GENOMIC DNA]</scope>
    <source>
        <strain evidence="16">zg-ZUI222</strain>
    </source>
</reference>
<feature type="chain" id="PRO_5045580802" description="Endo-1,4-beta-xylanase" evidence="12">
    <location>
        <begin position="43"/>
        <end position="348"/>
    </location>
</feature>
<comment type="similarity">
    <text evidence="9 10">Belongs to the glycosyl hydrolase 11 (cellulase G) family.</text>
</comment>
<dbReference type="InterPro" id="IPR033123">
    <property type="entry name" value="GH11_dom"/>
</dbReference>
<proteinExistence type="inferred from homology"/>
<evidence type="ECO:0000313" key="16">
    <source>
        <dbReference type="Proteomes" id="UP000677804"/>
    </source>
</evidence>
<evidence type="ECO:0000256" key="10">
    <source>
        <dbReference type="RuleBase" id="RU362015"/>
    </source>
</evidence>
<feature type="active site" description="Nucleophile" evidence="9">
    <location>
        <position position="128"/>
    </location>
</feature>
<keyword evidence="7 9" id="KW-0326">Glycosidase</keyword>
<keyword evidence="16" id="KW-1185">Reference proteome</keyword>
<dbReference type="PANTHER" id="PTHR46828:SF2">
    <property type="entry name" value="ENDO-1,4-BETA-XYLANASE A-RELATED"/>
    <property type="match status" value="1"/>
</dbReference>
<dbReference type="InterPro" id="IPR008965">
    <property type="entry name" value="CBM2/CBM3_carb-bd_dom_sf"/>
</dbReference>
<evidence type="ECO:0000256" key="12">
    <source>
        <dbReference type="SAM" id="SignalP"/>
    </source>
</evidence>
<dbReference type="PROSITE" id="PS51761">
    <property type="entry name" value="GH11_3"/>
    <property type="match status" value="1"/>
</dbReference>
<gene>
    <name evidence="15" type="ORF">KG103_01290</name>
</gene>
<dbReference type="EMBL" id="CP074405">
    <property type="protein sequence ID" value="QVI62617.1"/>
    <property type="molecule type" value="Genomic_DNA"/>
</dbReference>
<organism evidence="15 16">
    <name type="scientific">Cellulomonas wangleii</name>
    <dbReference type="NCBI Taxonomy" id="2816956"/>
    <lineage>
        <taxon>Bacteria</taxon>
        <taxon>Bacillati</taxon>
        <taxon>Actinomycetota</taxon>
        <taxon>Actinomycetes</taxon>
        <taxon>Micrococcales</taxon>
        <taxon>Cellulomonadaceae</taxon>
        <taxon>Cellulomonas</taxon>
    </lineage>
</organism>
<keyword evidence="5 9" id="KW-0378">Hydrolase</keyword>
<sequence>MTDTFAPARPSTRRRSLRAALGTVAVGALVAGTVALATPASAATITTNQTGTSGGYWFSFWTDSPGTVSSGMNDGGNYTTQWQNTGNFVIGKGWQTGTGRAVSYSGQFNPSGNAYLTLYGWTNGPLVEYYIVDSWGTYRPTGTFKGTVTSDGGTYDIYETTRVNAPSIEGNSSTFKQFWSVRQSKRVGGTITAQNHFDAWASKGMQLGRQNYQIMATEGYQSSGSSNITVGTGSADNGGGNNGGGNNGGGNNGGGNTGGNNSGSNTNNGCTVSWTRGEEWGDRFNVTYTVSGRSSWSVTVYPNSGQSVQSSWGANRSGNTFTPSGSNSFGVTYYKNSGTNYIPWGICS</sequence>
<protein>
    <recommendedName>
        <fullName evidence="3 9">Endo-1,4-beta-xylanase</fullName>
        <ecNumber evidence="3 9">3.2.1.8</ecNumber>
    </recommendedName>
</protein>
<dbReference type="InterPro" id="IPR001919">
    <property type="entry name" value="CBD2"/>
</dbReference>
<dbReference type="PROSITE" id="PS51318">
    <property type="entry name" value="TAT"/>
    <property type="match status" value="1"/>
</dbReference>
<feature type="active site" description="Proton donor" evidence="9">
    <location>
        <position position="218"/>
    </location>
</feature>
<dbReference type="InterPro" id="IPR018208">
    <property type="entry name" value="GH11_AS_1"/>
</dbReference>
<dbReference type="Proteomes" id="UP000677804">
    <property type="component" value="Chromosome"/>
</dbReference>
<dbReference type="Gene3D" id="2.60.120.180">
    <property type="match status" value="1"/>
</dbReference>
<evidence type="ECO:0000256" key="2">
    <source>
        <dbReference type="ARBA" id="ARBA00004851"/>
    </source>
</evidence>
<evidence type="ECO:0000256" key="5">
    <source>
        <dbReference type="ARBA" id="ARBA00022801"/>
    </source>
</evidence>
<comment type="pathway">
    <text evidence="2 9 10">Glycan degradation; xylan degradation.</text>
</comment>
<evidence type="ECO:0000259" key="13">
    <source>
        <dbReference type="PROSITE" id="PS51173"/>
    </source>
</evidence>